<dbReference type="PANTHER" id="PTHR42970">
    <property type="entry name" value="PECTATE LYASE C-RELATED"/>
    <property type="match status" value="1"/>
</dbReference>
<gene>
    <name evidence="9" type="ORF">KHA90_00800</name>
</gene>
<organism evidence="9 10">
    <name type="scientific">Flavobacterium psychroterrae</name>
    <dbReference type="NCBI Taxonomy" id="2133767"/>
    <lineage>
        <taxon>Bacteria</taxon>
        <taxon>Pseudomonadati</taxon>
        <taxon>Bacteroidota</taxon>
        <taxon>Flavobacteriia</taxon>
        <taxon>Flavobacteriales</taxon>
        <taxon>Flavobacteriaceae</taxon>
        <taxon>Flavobacterium</taxon>
    </lineage>
</organism>
<dbReference type="SUPFAM" id="SSF51126">
    <property type="entry name" value="Pectin lyase-like"/>
    <property type="match status" value="1"/>
</dbReference>
<evidence type="ECO:0000256" key="2">
    <source>
        <dbReference type="ARBA" id="ARBA00022525"/>
    </source>
</evidence>
<evidence type="ECO:0000256" key="6">
    <source>
        <dbReference type="ARBA" id="ARBA00023180"/>
    </source>
</evidence>
<accession>A0ABS5P5I6</accession>
<evidence type="ECO:0000256" key="8">
    <source>
        <dbReference type="SAM" id="SignalP"/>
    </source>
</evidence>
<dbReference type="PANTHER" id="PTHR42970:SF1">
    <property type="entry name" value="PECTATE LYASE C-RELATED"/>
    <property type="match status" value="1"/>
</dbReference>
<sequence>MKNFTLSTLFLLFLGSFQCFAQYPKLSKEVQEQEKAIKDEASKLSDEAWGKALIIVEEEARQGKPYIPWASRPNDLPQAEIPAFPGAEGGGMFTYGGRGGNVYTVTSLEDRGPGTLREACEKGGARIIVFNVAGIIKIKSPLIIRAPYITIAGQTAPGDGICIAGESVWIDTHDVIIRHMRFRRGETFVGRRDDAIGGNPVGNIMIDHVSATWGLDENMSIYRHMYSPGAGYPDEKKPTVNITIQNSLFGEALDTYNHAFGSTLGGENCAFVRNMWANNAGRNPSIGWNGIFNFANNVVFNWYNRSTDGGDYTANYNIINNFYKPGPVTDLTQPISYRILKPESGRSKLSYMVFGRAYVNGNIVNNNEKVTKDNWDGGIQIENKKGELMAYDEAKDFFAKMKSDRPFPMPWFHPFMKADEAYEFVLKNVGATLPIRDKVDERIVRTVKTGVPEYAKGLEKKEFYQFEHRRLPMDSYKKGIITDISQVGGYPEYKGKPYLDTDKDGMPDKWEKKHGLNPNDASDAKLDSDNDGYSNIEEYLNGTDPNQKIDWKDLKNNNETLTKSLLE</sequence>
<keyword evidence="4 8" id="KW-0732">Signal</keyword>
<evidence type="ECO:0000256" key="4">
    <source>
        <dbReference type="ARBA" id="ARBA00022729"/>
    </source>
</evidence>
<dbReference type="Pfam" id="PF18884">
    <property type="entry name" value="TSP3_bac"/>
    <property type="match status" value="2"/>
</dbReference>
<proteinExistence type="predicted"/>
<dbReference type="Gene3D" id="2.160.20.10">
    <property type="entry name" value="Single-stranded right-handed beta-helix, Pectin lyase-like"/>
    <property type="match status" value="1"/>
</dbReference>
<keyword evidence="6" id="KW-0325">Glycoprotein</keyword>
<keyword evidence="2" id="KW-0964">Secreted</keyword>
<dbReference type="GO" id="GO:0016829">
    <property type="term" value="F:lyase activity"/>
    <property type="evidence" value="ECO:0007669"/>
    <property type="project" value="UniProtKB-KW"/>
</dbReference>
<keyword evidence="3" id="KW-0479">Metal-binding</keyword>
<evidence type="ECO:0000256" key="1">
    <source>
        <dbReference type="ARBA" id="ARBA00004613"/>
    </source>
</evidence>
<comment type="subcellular location">
    <subcellularLocation>
        <location evidence="1">Secreted</location>
    </subcellularLocation>
</comment>
<keyword evidence="10" id="KW-1185">Reference proteome</keyword>
<feature type="signal peptide" evidence="8">
    <location>
        <begin position="1"/>
        <end position="21"/>
    </location>
</feature>
<evidence type="ECO:0000313" key="10">
    <source>
        <dbReference type="Proteomes" id="UP000722625"/>
    </source>
</evidence>
<name>A0ABS5P5I6_9FLAO</name>
<dbReference type="Proteomes" id="UP000722625">
    <property type="component" value="Unassembled WGS sequence"/>
</dbReference>
<protein>
    <submittedName>
        <fullName evidence="9">Polysaccharide lyase</fullName>
    </submittedName>
</protein>
<dbReference type="InterPro" id="IPR012334">
    <property type="entry name" value="Pectin_lyas_fold"/>
</dbReference>
<feature type="compositionally biased region" description="Basic and acidic residues" evidence="7">
    <location>
        <begin position="501"/>
        <end position="514"/>
    </location>
</feature>
<keyword evidence="5" id="KW-0106">Calcium</keyword>
<dbReference type="RefSeq" id="WP_213293816.1">
    <property type="nucleotide sequence ID" value="NZ_JAGYVZ010000001.1"/>
</dbReference>
<dbReference type="InterPro" id="IPR052063">
    <property type="entry name" value="Polysaccharide_Lyase_1"/>
</dbReference>
<evidence type="ECO:0000256" key="3">
    <source>
        <dbReference type="ARBA" id="ARBA00022723"/>
    </source>
</evidence>
<comment type="caution">
    <text evidence="9">The sequence shown here is derived from an EMBL/GenBank/DDBJ whole genome shotgun (WGS) entry which is preliminary data.</text>
</comment>
<dbReference type="InterPro" id="IPR059100">
    <property type="entry name" value="TSP3_bac"/>
</dbReference>
<feature type="region of interest" description="Disordered" evidence="7">
    <location>
        <begin position="501"/>
        <end position="551"/>
    </location>
</feature>
<evidence type="ECO:0000256" key="7">
    <source>
        <dbReference type="SAM" id="MobiDB-lite"/>
    </source>
</evidence>
<keyword evidence="9" id="KW-0456">Lyase</keyword>
<feature type="chain" id="PRO_5046622029" evidence="8">
    <location>
        <begin position="22"/>
        <end position="567"/>
    </location>
</feature>
<dbReference type="EMBL" id="JAGYVZ010000001">
    <property type="protein sequence ID" value="MBS7229547.1"/>
    <property type="molecule type" value="Genomic_DNA"/>
</dbReference>
<dbReference type="InterPro" id="IPR011050">
    <property type="entry name" value="Pectin_lyase_fold/virulence"/>
</dbReference>
<evidence type="ECO:0000313" key="9">
    <source>
        <dbReference type="EMBL" id="MBS7229547.1"/>
    </source>
</evidence>
<reference evidence="9 10" key="1">
    <citation type="journal article" date="2018" name="Int. J. Syst. Evol. Microbiol.">
        <title>Flavobacterium chryseum sp. nov. and Flavobacterium psychroterrae sp. nov., novel environmental bacteria isolated from Antarctica.</title>
        <authorList>
            <person name="Kralova S."/>
            <person name="Svec P."/>
            <person name="Busse H.J."/>
            <person name="Stankova E."/>
            <person name="Vaczi P."/>
            <person name="Sedlacek I."/>
        </authorList>
    </citation>
    <scope>NUCLEOTIDE SEQUENCE [LARGE SCALE GENOMIC DNA]</scope>
    <source>
        <strain evidence="9 10">CCM 8827</strain>
    </source>
</reference>
<evidence type="ECO:0000256" key="5">
    <source>
        <dbReference type="ARBA" id="ARBA00022837"/>
    </source>
</evidence>